<proteinExistence type="predicted"/>
<name>A0ACC2WDX3_9TREE</name>
<evidence type="ECO:0000313" key="1">
    <source>
        <dbReference type="EMBL" id="KAJ9109960.1"/>
    </source>
</evidence>
<organism evidence="1 2">
    <name type="scientific">Naganishia adeliensis</name>
    <dbReference type="NCBI Taxonomy" id="92952"/>
    <lineage>
        <taxon>Eukaryota</taxon>
        <taxon>Fungi</taxon>
        <taxon>Dikarya</taxon>
        <taxon>Basidiomycota</taxon>
        <taxon>Agaricomycotina</taxon>
        <taxon>Tremellomycetes</taxon>
        <taxon>Filobasidiales</taxon>
        <taxon>Filobasidiaceae</taxon>
        <taxon>Naganishia</taxon>
    </lineage>
</organism>
<dbReference type="Proteomes" id="UP001230649">
    <property type="component" value="Unassembled WGS sequence"/>
</dbReference>
<dbReference type="EMBL" id="JASBWS010000027">
    <property type="protein sequence ID" value="KAJ9109960.1"/>
    <property type="molecule type" value="Genomic_DNA"/>
</dbReference>
<evidence type="ECO:0000313" key="2">
    <source>
        <dbReference type="Proteomes" id="UP001230649"/>
    </source>
</evidence>
<comment type="caution">
    <text evidence="1">The sequence shown here is derived from an EMBL/GenBank/DDBJ whole genome shotgun (WGS) entry which is preliminary data.</text>
</comment>
<accession>A0ACC2WDX3</accession>
<protein>
    <submittedName>
        <fullName evidence="1">Uncharacterized protein</fullName>
    </submittedName>
</protein>
<reference evidence="1" key="1">
    <citation type="submission" date="2023-04" db="EMBL/GenBank/DDBJ databases">
        <title>Draft Genome sequencing of Naganishia species isolated from polar environments using Oxford Nanopore Technology.</title>
        <authorList>
            <person name="Leo P."/>
            <person name="Venkateswaran K."/>
        </authorList>
    </citation>
    <scope>NUCLEOTIDE SEQUENCE</scope>
    <source>
        <strain evidence="1">MNA-CCFEE 5262</strain>
    </source>
</reference>
<gene>
    <name evidence="1" type="ORF">QFC20_003160</name>
</gene>
<sequence>MQADKVNQDRSGSIKSTPGDGNPVAASHHNQAPPLRTGLLQAVKFAVPATASEFAIVVKSLIGVYVLCWVGYISTSWIGWSELGTQESLPRHPGIARWLADHTFDIIWVTYTLAPLIIRYILRTPSDGELFPNLSRSSQSAHRHAAVPTRASNLQEIKARLAVMSSEASRWYRALGHKGLLHDKLINSVLAHVSVLTGWCAKSFADLKDQIRDMNQRITQQQTTLVGEQARITLLYTAIEPLKNEFSSSRSILAIVQSHVSAAKGGLDRLQDTFGHLKSRFDGLQHRLTTSDNRIDELELQIKVLRSSMESLRQSGDSGGLAEKGSVEARLSPLEHEVRNSQTWTRASPPAFATVDTNRSVQCTLAPEYSVKAEVSTEIKRLLNHQQSLEKKLDEQRRHLYDQITSLERRMTAEQASLKGREDLVRARLDALAVSNEASEVLKEAKALVQEKFKVIVDASKQKFDAHGDRIGALEKDIYKPSLALPVGERLDVLEYDVQQLTGKEKESALELRNALENLNMLQGRMDNLRLDVKNAFKKVSTAEADRKTLDARDSAVQQLTTRLEVLEHDSLSHMDKMDYFQKRFEQVQRDCRQFLEKTQQLTESEGPRLNDLERFLQKATGIFSIGLVQIKQQVDSLEKEFEGVGNEVEESVANYLDLANSEHDQDPPSVSLSICSVEAVHDHVRQPYSTAEHASQPPDPEQVSDSPTSPGEKASYIGHRTIQEQGLAPLEMFAAASTRNVSLEHIQRSVDLMTDRCMTLEMKIERLGSLSDERLGDLHRAEVAEQVVTDLGHRVRFLEDGLRNSKLGDNIATTDGSTEPAWLQETALVQSAASALLTARSTFKPFSSDVLLSADEDGITDRLEDDEKEKALNPIRTLRTSSSLASKQNIQASVHPYGETTPSVSYHSQLGDQKTAIALVKASSIWSTSAEFDRTTALEGKLQRFEKDVNQQMSLFGANLEKTGTSLRDLTLLISSAYGPAMSGNQQATVLEILGPASDPSDSPSTASKGETTLPTTLNELKATLAALKDNFERMNLIVNEDTQKLSSLQRRLDDTWKRQMATPTALRVNQLGDSIQQLTDRINTLEYNLRWRRLI</sequence>
<keyword evidence="2" id="KW-1185">Reference proteome</keyword>